<comment type="similarity">
    <text evidence="1">Belongs to the UPF0502 family.</text>
</comment>
<evidence type="ECO:0000256" key="2">
    <source>
        <dbReference type="SAM" id="MobiDB-lite"/>
    </source>
</evidence>
<dbReference type="Proteomes" id="UP001589844">
    <property type="component" value="Unassembled WGS sequence"/>
</dbReference>
<dbReference type="PANTHER" id="PTHR38768:SF1">
    <property type="entry name" value="UPF0502 PROTEIN YCEH"/>
    <property type="match status" value="1"/>
</dbReference>
<dbReference type="HAMAP" id="MF_01584">
    <property type="entry name" value="UPF0502"/>
    <property type="match status" value="1"/>
</dbReference>
<dbReference type="InterPro" id="IPR036388">
    <property type="entry name" value="WH-like_DNA-bd_sf"/>
</dbReference>
<dbReference type="InterPro" id="IPR036390">
    <property type="entry name" value="WH_DNA-bd_sf"/>
</dbReference>
<name>A0ABV6IAM5_9BURK</name>
<evidence type="ECO:0000313" key="3">
    <source>
        <dbReference type="EMBL" id="MFC0348880.1"/>
    </source>
</evidence>
<organism evidence="3 4">
    <name type="scientific">Undibacterium danionis</name>
    <dbReference type="NCBI Taxonomy" id="1812100"/>
    <lineage>
        <taxon>Bacteria</taxon>
        <taxon>Pseudomonadati</taxon>
        <taxon>Pseudomonadota</taxon>
        <taxon>Betaproteobacteria</taxon>
        <taxon>Burkholderiales</taxon>
        <taxon>Oxalobacteraceae</taxon>
        <taxon>Undibacterium</taxon>
    </lineage>
</organism>
<sequence length="247" mass="27361">MNQEQFNPATATVIADVPESPSTATDNAQLLDAVEVRVLASLAEKEAATPDNYPMSLNALVNACNQLTNRDPIMSLSEDDVVEAIDRLVQKKLASVIHQAGARVAKYEHRLRIKYLFDQDKLAVLATLMLRGEQTAGEIRNRCGRLHEFSSVEQVEQSLNYLMDKYPPLVTRLAKAPGSKEARYVHLLSCTEEQAQANSARSVTSLKSEISGTQAERIATLESEVLALRQQVALLSEQFGQFTKQFE</sequence>
<evidence type="ECO:0000256" key="1">
    <source>
        <dbReference type="HAMAP-Rule" id="MF_01584"/>
    </source>
</evidence>
<gene>
    <name evidence="3" type="ORF">ACFFJH_03600</name>
</gene>
<comment type="caution">
    <text evidence="3">The sequence shown here is derived from an EMBL/GenBank/DDBJ whole genome shotgun (WGS) entry which is preliminary data.</text>
</comment>
<proteinExistence type="inferred from homology"/>
<dbReference type="Pfam" id="PF04337">
    <property type="entry name" value="DUF480"/>
    <property type="match status" value="1"/>
</dbReference>
<dbReference type="EMBL" id="JBHLXJ010000003">
    <property type="protein sequence ID" value="MFC0348880.1"/>
    <property type="molecule type" value="Genomic_DNA"/>
</dbReference>
<dbReference type="PANTHER" id="PTHR38768">
    <property type="entry name" value="UPF0502 PROTEIN YCEH"/>
    <property type="match status" value="1"/>
</dbReference>
<dbReference type="RefSeq" id="WP_390210113.1">
    <property type="nucleotide sequence ID" value="NZ_JBHLXJ010000003.1"/>
</dbReference>
<feature type="region of interest" description="Disordered" evidence="2">
    <location>
        <begin position="1"/>
        <end position="24"/>
    </location>
</feature>
<reference evidence="3 4" key="1">
    <citation type="submission" date="2024-09" db="EMBL/GenBank/DDBJ databases">
        <authorList>
            <person name="Sun Q."/>
            <person name="Mori K."/>
        </authorList>
    </citation>
    <scope>NUCLEOTIDE SEQUENCE [LARGE SCALE GENOMIC DNA]</scope>
    <source>
        <strain evidence="3 4">CCM 8677</strain>
    </source>
</reference>
<dbReference type="Gene3D" id="1.10.10.10">
    <property type="entry name" value="Winged helix-like DNA-binding domain superfamily/Winged helix DNA-binding domain"/>
    <property type="match status" value="2"/>
</dbReference>
<dbReference type="SUPFAM" id="SSF46785">
    <property type="entry name" value="Winged helix' DNA-binding domain"/>
    <property type="match status" value="2"/>
</dbReference>
<dbReference type="InterPro" id="IPR007432">
    <property type="entry name" value="DUF480"/>
</dbReference>
<evidence type="ECO:0000313" key="4">
    <source>
        <dbReference type="Proteomes" id="UP001589844"/>
    </source>
</evidence>
<feature type="compositionally biased region" description="Polar residues" evidence="2">
    <location>
        <begin position="1"/>
        <end position="10"/>
    </location>
</feature>
<keyword evidence="4" id="KW-1185">Reference proteome</keyword>
<accession>A0ABV6IAM5</accession>
<protein>
    <submittedName>
        <fullName evidence="3">YceH family protein</fullName>
    </submittedName>
</protein>